<dbReference type="GO" id="GO:0015035">
    <property type="term" value="F:protein-disulfide reductase activity"/>
    <property type="evidence" value="ECO:0007669"/>
    <property type="project" value="InterPro"/>
</dbReference>
<evidence type="ECO:0000313" key="1">
    <source>
        <dbReference type="EMBL" id="SPJ29999.1"/>
    </source>
</evidence>
<accession>A0A2R8CC79</accession>
<protein>
    <recommendedName>
        <fullName evidence="3">Thiol-disulfide oxidoreductase DCC</fullName>
    </recommendedName>
</protein>
<proteinExistence type="predicted"/>
<dbReference type="InterPro" id="IPR007263">
    <property type="entry name" value="DCC1-like"/>
</dbReference>
<dbReference type="AlphaFoldDB" id="A0A2R8CC79"/>
<dbReference type="InterPro" id="IPR052927">
    <property type="entry name" value="DCC_oxidoreductase"/>
</dbReference>
<name>A0A2R8CC79_9RHOB</name>
<dbReference type="PANTHER" id="PTHR33639">
    <property type="entry name" value="THIOL-DISULFIDE OXIDOREDUCTASE DCC"/>
    <property type="match status" value="1"/>
</dbReference>
<sequence length="150" mass="17004">MADETLLLPLSDQVADIMTRPAVTVMDAHCALCARGAAWIARNDHSQEFLIVPMQTELGRTLLMQHGLDPDDPTSWLYLEQGQAYTSSDAIIHAGQKLGGKWRLLTGMRIIPRSVRDALYRMVARNRYRWFGQGDMCSMPDPDVKQRLFK</sequence>
<evidence type="ECO:0008006" key="3">
    <source>
        <dbReference type="Google" id="ProtNLM"/>
    </source>
</evidence>
<evidence type="ECO:0000313" key="2">
    <source>
        <dbReference type="Proteomes" id="UP000244898"/>
    </source>
</evidence>
<keyword evidence="2" id="KW-1185">Reference proteome</keyword>
<reference evidence="2" key="1">
    <citation type="submission" date="2018-03" db="EMBL/GenBank/DDBJ databases">
        <authorList>
            <person name="Rodrigo-Torres L."/>
            <person name="Arahal R. D."/>
            <person name="Lucena T."/>
        </authorList>
    </citation>
    <scope>NUCLEOTIDE SEQUENCE [LARGE SCALE GENOMIC DNA]</scope>
    <source>
        <strain evidence="2">CECT 7615</strain>
    </source>
</reference>
<organism evidence="1 2">
    <name type="scientific">Falsiruegeria mediterranea M17</name>
    <dbReference type="NCBI Taxonomy" id="1200281"/>
    <lineage>
        <taxon>Bacteria</taxon>
        <taxon>Pseudomonadati</taxon>
        <taxon>Pseudomonadota</taxon>
        <taxon>Alphaproteobacteria</taxon>
        <taxon>Rhodobacterales</taxon>
        <taxon>Roseobacteraceae</taxon>
        <taxon>Falsiruegeria</taxon>
    </lineage>
</organism>
<dbReference type="EMBL" id="ONZG01000009">
    <property type="protein sequence ID" value="SPJ29999.1"/>
    <property type="molecule type" value="Genomic_DNA"/>
</dbReference>
<dbReference type="Proteomes" id="UP000244898">
    <property type="component" value="Unassembled WGS sequence"/>
</dbReference>
<dbReference type="Pfam" id="PF04134">
    <property type="entry name" value="DCC1-like"/>
    <property type="match status" value="1"/>
</dbReference>
<gene>
    <name evidence="1" type="ORF">TRM7615_03526</name>
</gene>
<dbReference type="PANTHER" id="PTHR33639:SF2">
    <property type="entry name" value="DUF393 DOMAIN-CONTAINING PROTEIN"/>
    <property type="match status" value="1"/>
</dbReference>